<name>A0AAW1WCE8_RUBAR</name>
<sequence length="300" mass="33776">MSVDDEHSPPQNQRSVAEKGSGKLGCMHYRRRCKIIAPCCDEVFDCRHCHNESKNSLKVDPIHRHDVPRHDLKRVICSLCNTEQDVQQHCSQCGVCMGNYFLLQVQVLNSSIIVTNVVSAGLRFIVVSLSYFWSSICTCLSAFQLVLQNWRARRTFSTATDVELLLNAAEGFTQLCGKKQCIIIALCVLSFFRYDGRHYCLTMWAHYTSGMCEGDGEAFPGILALFVQKSYCDMSHCCDSDAQMYQNKIVWILCNDCGGESSEVSFHIVAHKCLKCKSYNTRQTQGGPASCSSRVSEMVR</sequence>
<dbReference type="Pfam" id="PF05495">
    <property type="entry name" value="zf-CHY"/>
    <property type="match status" value="1"/>
</dbReference>
<evidence type="ECO:0000313" key="7">
    <source>
        <dbReference type="Proteomes" id="UP001457282"/>
    </source>
</evidence>
<dbReference type="PANTHER" id="PTHR21319:SF54">
    <property type="entry name" value="E3 UBIQUITIN-PROTEIN LIGASE RZFP34-LIKE"/>
    <property type="match status" value="1"/>
</dbReference>
<dbReference type="GO" id="GO:0016567">
    <property type="term" value="P:protein ubiquitination"/>
    <property type="evidence" value="ECO:0007669"/>
    <property type="project" value="TreeGrafter"/>
</dbReference>
<dbReference type="PROSITE" id="PS51266">
    <property type="entry name" value="ZF_CHY"/>
    <property type="match status" value="1"/>
</dbReference>
<dbReference type="PANTHER" id="PTHR21319">
    <property type="entry name" value="RING FINGER AND CHY ZINC FINGER DOMAIN-CONTAINING PROTEIN 1"/>
    <property type="match status" value="1"/>
</dbReference>
<keyword evidence="2 4" id="KW-0863">Zinc-finger</keyword>
<dbReference type="Pfam" id="PF14599">
    <property type="entry name" value="zinc_ribbon_6"/>
    <property type="match status" value="1"/>
</dbReference>
<organism evidence="6 7">
    <name type="scientific">Rubus argutus</name>
    <name type="common">Southern blackberry</name>
    <dbReference type="NCBI Taxonomy" id="59490"/>
    <lineage>
        <taxon>Eukaryota</taxon>
        <taxon>Viridiplantae</taxon>
        <taxon>Streptophyta</taxon>
        <taxon>Embryophyta</taxon>
        <taxon>Tracheophyta</taxon>
        <taxon>Spermatophyta</taxon>
        <taxon>Magnoliopsida</taxon>
        <taxon>eudicotyledons</taxon>
        <taxon>Gunneridae</taxon>
        <taxon>Pentapetalae</taxon>
        <taxon>rosids</taxon>
        <taxon>fabids</taxon>
        <taxon>Rosales</taxon>
        <taxon>Rosaceae</taxon>
        <taxon>Rosoideae</taxon>
        <taxon>Rosoideae incertae sedis</taxon>
        <taxon>Rubus</taxon>
    </lineage>
</organism>
<dbReference type="GO" id="GO:0008270">
    <property type="term" value="F:zinc ion binding"/>
    <property type="evidence" value="ECO:0007669"/>
    <property type="project" value="UniProtKB-KW"/>
</dbReference>
<comment type="caution">
    <text evidence="6">The sequence shown here is derived from an EMBL/GenBank/DDBJ whole genome shotgun (WGS) entry which is preliminary data.</text>
</comment>
<evidence type="ECO:0000256" key="4">
    <source>
        <dbReference type="PROSITE-ProRule" id="PRU00601"/>
    </source>
</evidence>
<dbReference type="Gene3D" id="2.20.28.10">
    <property type="match status" value="1"/>
</dbReference>
<evidence type="ECO:0000256" key="2">
    <source>
        <dbReference type="ARBA" id="ARBA00022771"/>
    </source>
</evidence>
<evidence type="ECO:0000256" key="3">
    <source>
        <dbReference type="ARBA" id="ARBA00022833"/>
    </source>
</evidence>
<gene>
    <name evidence="6" type="ORF">M0R45_029575</name>
</gene>
<keyword evidence="3" id="KW-0862">Zinc</keyword>
<dbReference type="InterPro" id="IPR039512">
    <property type="entry name" value="RCHY1_zinc-ribbon"/>
</dbReference>
<dbReference type="InterPro" id="IPR008913">
    <property type="entry name" value="Znf_CHY"/>
</dbReference>
<keyword evidence="7" id="KW-1185">Reference proteome</keyword>
<keyword evidence="1" id="KW-0479">Metal-binding</keyword>
<dbReference type="GO" id="GO:0006511">
    <property type="term" value="P:ubiquitin-dependent protein catabolic process"/>
    <property type="evidence" value="ECO:0007669"/>
    <property type="project" value="TreeGrafter"/>
</dbReference>
<protein>
    <recommendedName>
        <fullName evidence="5">CHY-type domain-containing protein</fullName>
    </recommendedName>
</protein>
<dbReference type="GO" id="GO:0005634">
    <property type="term" value="C:nucleus"/>
    <property type="evidence" value="ECO:0007669"/>
    <property type="project" value="TreeGrafter"/>
</dbReference>
<dbReference type="EMBL" id="JBEDUW010000006">
    <property type="protein sequence ID" value="KAK9921045.1"/>
    <property type="molecule type" value="Genomic_DNA"/>
</dbReference>
<reference evidence="6 7" key="1">
    <citation type="journal article" date="2023" name="G3 (Bethesda)">
        <title>A chromosome-length genome assembly and annotation of blackberry (Rubus argutus, cv. 'Hillquist').</title>
        <authorList>
            <person name="Bruna T."/>
            <person name="Aryal R."/>
            <person name="Dudchenko O."/>
            <person name="Sargent D.J."/>
            <person name="Mead D."/>
            <person name="Buti M."/>
            <person name="Cavallini A."/>
            <person name="Hytonen T."/>
            <person name="Andres J."/>
            <person name="Pham M."/>
            <person name="Weisz D."/>
            <person name="Mascagni F."/>
            <person name="Usai G."/>
            <person name="Natali L."/>
            <person name="Bassil N."/>
            <person name="Fernandez G.E."/>
            <person name="Lomsadze A."/>
            <person name="Armour M."/>
            <person name="Olukolu B."/>
            <person name="Poorten T."/>
            <person name="Britton C."/>
            <person name="Davik J."/>
            <person name="Ashrafi H."/>
            <person name="Aiden E.L."/>
            <person name="Borodovsky M."/>
            <person name="Worthington M."/>
        </authorList>
    </citation>
    <scope>NUCLEOTIDE SEQUENCE [LARGE SCALE GENOMIC DNA]</scope>
    <source>
        <strain evidence="6">PI 553951</strain>
    </source>
</reference>
<dbReference type="InterPro" id="IPR037274">
    <property type="entry name" value="Znf_CHY_sf"/>
</dbReference>
<evidence type="ECO:0000313" key="6">
    <source>
        <dbReference type="EMBL" id="KAK9921045.1"/>
    </source>
</evidence>
<evidence type="ECO:0000259" key="5">
    <source>
        <dbReference type="PROSITE" id="PS51266"/>
    </source>
</evidence>
<dbReference type="SUPFAM" id="SSF161219">
    <property type="entry name" value="CHY zinc finger-like"/>
    <property type="match status" value="1"/>
</dbReference>
<dbReference type="AlphaFoldDB" id="A0AAW1WCE8"/>
<evidence type="ECO:0000256" key="1">
    <source>
        <dbReference type="ARBA" id="ARBA00022723"/>
    </source>
</evidence>
<dbReference type="Proteomes" id="UP001457282">
    <property type="component" value="Unassembled WGS sequence"/>
</dbReference>
<dbReference type="GO" id="GO:0061630">
    <property type="term" value="F:ubiquitin protein ligase activity"/>
    <property type="evidence" value="ECO:0007669"/>
    <property type="project" value="TreeGrafter"/>
</dbReference>
<proteinExistence type="predicted"/>
<accession>A0AAW1WCE8</accession>
<feature type="domain" description="CHY-type" evidence="5">
    <location>
        <begin position="19"/>
        <end position="95"/>
    </location>
</feature>